<keyword evidence="4" id="KW-0413">Isomerase</keyword>
<keyword evidence="2" id="KW-0456">Lyase</keyword>
<evidence type="ECO:0000256" key="2">
    <source>
        <dbReference type="ARBA" id="ARBA00023239"/>
    </source>
</evidence>
<organism evidence="4 5">
    <name type="scientific">Kineosporia babensis</name>
    <dbReference type="NCBI Taxonomy" id="499548"/>
    <lineage>
        <taxon>Bacteria</taxon>
        <taxon>Bacillati</taxon>
        <taxon>Actinomycetota</taxon>
        <taxon>Actinomycetes</taxon>
        <taxon>Kineosporiales</taxon>
        <taxon>Kineosporiaceae</taxon>
        <taxon>Kineosporia</taxon>
    </lineage>
</organism>
<protein>
    <submittedName>
        <fullName evidence="4">Alanine racemase</fullName>
        <ecNumber evidence="4">5.1.1.1</ecNumber>
    </submittedName>
</protein>
<gene>
    <name evidence="4" type="ORF">LR394_35380</name>
</gene>
<dbReference type="SUPFAM" id="SSF51419">
    <property type="entry name" value="PLP-binding barrel"/>
    <property type="match status" value="1"/>
</dbReference>
<dbReference type="Proteomes" id="UP001138997">
    <property type="component" value="Unassembled WGS sequence"/>
</dbReference>
<evidence type="ECO:0000313" key="4">
    <source>
        <dbReference type="EMBL" id="MCD5316192.1"/>
    </source>
</evidence>
<evidence type="ECO:0000256" key="1">
    <source>
        <dbReference type="ARBA" id="ARBA00005323"/>
    </source>
</evidence>
<dbReference type="RefSeq" id="WP_231449044.1">
    <property type="nucleotide sequence ID" value="NZ_JAJOMB010000027.1"/>
</dbReference>
<dbReference type="Pfam" id="PF14031">
    <property type="entry name" value="D-ser_dehydrat"/>
    <property type="match status" value="1"/>
</dbReference>
<reference evidence="4" key="1">
    <citation type="submission" date="2021-11" db="EMBL/GenBank/DDBJ databases">
        <title>Streptomyces corallinus and Kineosporia corallina sp. nov., two new coral-derived marine actinobacteria.</title>
        <authorList>
            <person name="Buangrab K."/>
            <person name="Sutthacheep M."/>
            <person name="Yeemin T."/>
            <person name="Harunari E."/>
            <person name="Igarashi Y."/>
            <person name="Sripreechasak P."/>
            <person name="Kanchanasin P."/>
            <person name="Tanasupawat S."/>
            <person name="Phongsopitanun W."/>
        </authorList>
    </citation>
    <scope>NUCLEOTIDE SEQUENCE</scope>
    <source>
        <strain evidence="4">JCM 31032</strain>
    </source>
</reference>
<dbReference type="PANTHER" id="PTHR28004:SF2">
    <property type="entry name" value="D-SERINE DEHYDRATASE"/>
    <property type="match status" value="1"/>
</dbReference>
<dbReference type="InterPro" id="IPR026956">
    <property type="entry name" value="D-ser_dehydrat-like_dom"/>
</dbReference>
<name>A0A9X1NJF9_9ACTN</name>
<dbReference type="SMART" id="SM01119">
    <property type="entry name" value="D-ser_dehydrat"/>
    <property type="match status" value="1"/>
</dbReference>
<dbReference type="Gene3D" id="3.20.20.10">
    <property type="entry name" value="Alanine racemase"/>
    <property type="match status" value="1"/>
</dbReference>
<dbReference type="GO" id="GO:0008784">
    <property type="term" value="F:alanine racemase activity"/>
    <property type="evidence" value="ECO:0007669"/>
    <property type="project" value="UniProtKB-EC"/>
</dbReference>
<dbReference type="Gene3D" id="2.40.37.20">
    <property type="entry name" value="D-serine dehydratase-like domain"/>
    <property type="match status" value="1"/>
</dbReference>
<dbReference type="InterPro" id="IPR051466">
    <property type="entry name" value="D-amino_acid_metab_enzyme"/>
</dbReference>
<sequence length="367" mass="38732">MSTLADPDTPFAVVDRNRLSGNLTRLRERLEPRGVILRPHVKTAKSVDIARLAFGGGPGPITVSTVAEAEAFADAGFTDITYAVGIDPHKLPRIRALNERGVTVRVVLDSATQAEAVARNRVPALIEVDCDGHRAGVAADSPQLIELGKILADQDCLQGVLLHAGESYYASSPSALAAAAANERDVAVQAANALRAAGLDAPIVSVGSTPTAHADVDLTGVTEVRAGTYVFFDLFMAGLGICTIEDLALSVVVTVTGHHSTKEQVFTDGGWTAISYDRSTSSQAVDQGYGLVLALDGTPIPGLLMTDASQEHGVLAMREGELPDLPIGTRVRILPNHACSMADQHQRYAVVETGTDVTTTWPRIQGW</sequence>
<comment type="caution">
    <text evidence="4">The sequence shown here is derived from an EMBL/GenBank/DDBJ whole genome shotgun (WGS) entry which is preliminary data.</text>
</comment>
<dbReference type="Pfam" id="PF01168">
    <property type="entry name" value="Ala_racemase_N"/>
    <property type="match status" value="1"/>
</dbReference>
<dbReference type="EC" id="5.1.1.1" evidence="4"/>
<dbReference type="GO" id="GO:0036088">
    <property type="term" value="P:D-serine catabolic process"/>
    <property type="evidence" value="ECO:0007669"/>
    <property type="project" value="TreeGrafter"/>
</dbReference>
<feature type="domain" description="D-serine dehydratase-like" evidence="3">
    <location>
        <begin position="248"/>
        <end position="352"/>
    </location>
</feature>
<keyword evidence="5" id="KW-1185">Reference proteome</keyword>
<dbReference type="EMBL" id="JAJOMB010000027">
    <property type="protein sequence ID" value="MCD5316192.1"/>
    <property type="molecule type" value="Genomic_DNA"/>
</dbReference>
<evidence type="ECO:0000313" key="5">
    <source>
        <dbReference type="Proteomes" id="UP001138997"/>
    </source>
</evidence>
<dbReference type="GO" id="GO:0008721">
    <property type="term" value="F:D-serine ammonia-lyase activity"/>
    <property type="evidence" value="ECO:0007669"/>
    <property type="project" value="TreeGrafter"/>
</dbReference>
<comment type="similarity">
    <text evidence="1">Belongs to the DSD1 family.</text>
</comment>
<dbReference type="AlphaFoldDB" id="A0A9X1NJF9"/>
<accession>A0A9X1NJF9</accession>
<evidence type="ECO:0000259" key="3">
    <source>
        <dbReference type="SMART" id="SM01119"/>
    </source>
</evidence>
<dbReference type="InterPro" id="IPR029066">
    <property type="entry name" value="PLP-binding_barrel"/>
</dbReference>
<proteinExistence type="inferred from homology"/>
<dbReference type="InterPro" id="IPR001608">
    <property type="entry name" value="Ala_racemase_N"/>
</dbReference>
<dbReference type="InterPro" id="IPR042208">
    <property type="entry name" value="D-ser_dehydrat-like_sf"/>
</dbReference>
<dbReference type="PANTHER" id="PTHR28004">
    <property type="entry name" value="ZGC:162816-RELATED"/>
    <property type="match status" value="1"/>
</dbReference>